<comment type="caution">
    <text evidence="9">The sequence shown here is derived from an EMBL/GenBank/DDBJ whole genome shotgun (WGS) entry which is preliminary data.</text>
</comment>
<accession>A0A5C6UQD2</accession>
<dbReference type="AlphaFoldDB" id="A0A5C6UQD2"/>
<evidence type="ECO:0000313" key="10">
    <source>
        <dbReference type="Proteomes" id="UP000321129"/>
    </source>
</evidence>
<dbReference type="GO" id="GO:0020037">
    <property type="term" value="F:heme binding"/>
    <property type="evidence" value="ECO:0007669"/>
    <property type="project" value="InterPro"/>
</dbReference>
<evidence type="ECO:0000256" key="7">
    <source>
        <dbReference type="PROSITE-ProRule" id="PRU00433"/>
    </source>
</evidence>
<evidence type="ECO:0000256" key="2">
    <source>
        <dbReference type="ARBA" id="ARBA00022617"/>
    </source>
</evidence>
<dbReference type="OrthoDB" id="9805202at2"/>
<dbReference type="InterPro" id="IPR004852">
    <property type="entry name" value="Di-haem_cyt_c_peroxidsae"/>
</dbReference>
<dbReference type="Gene3D" id="1.10.760.10">
    <property type="entry name" value="Cytochrome c-like domain"/>
    <property type="match status" value="2"/>
</dbReference>
<proteinExistence type="predicted"/>
<dbReference type="InterPro" id="IPR009056">
    <property type="entry name" value="Cyt_c-like_dom"/>
</dbReference>
<dbReference type="PANTHER" id="PTHR30600">
    <property type="entry name" value="CYTOCHROME C PEROXIDASE-RELATED"/>
    <property type="match status" value="1"/>
</dbReference>
<dbReference type="NCBIfam" id="TIGR03981">
    <property type="entry name" value="SAM_quin_mod"/>
    <property type="match status" value="1"/>
</dbReference>
<organism evidence="9 10">
    <name type="scientific">Flavisphingopyxis soli</name>
    <dbReference type="NCBI Taxonomy" id="2601267"/>
    <lineage>
        <taxon>Bacteria</taxon>
        <taxon>Pseudomonadati</taxon>
        <taxon>Pseudomonadota</taxon>
        <taxon>Alphaproteobacteria</taxon>
        <taxon>Sphingomonadales</taxon>
        <taxon>Sphingopyxidaceae</taxon>
        <taxon>Flavisphingopyxis</taxon>
    </lineage>
</organism>
<evidence type="ECO:0000256" key="4">
    <source>
        <dbReference type="ARBA" id="ARBA00022729"/>
    </source>
</evidence>
<sequence length="384" mass="41564">MRVLRKIATANGIVRASALRIAVDPDRREAGRLIFSSNLMSVNGSISCSSCHLEKFGSADGLPNAIGVGGKGEGVARMNSGGSILPRNTLPFWGRGGKGFNTFFWDGKVASQNGQVISQFGKYAPSSDPLLVAIHLPSVELREMVADTSQIRSTFVSEDVSAADSIQSALATRFAEDSKIGPKLANAYKTTRGEITFAEVADALASFIRDEFRIQPTRLENFVFKDGAISKAELAGGIVFYGRGKCSSCHNGPYFSDLKFHAVAMPQAGFGKNGFGIDEGRYNVTQDPADRFLFRTPPLHNVTKTSPYSHSGSLPRLEDAIIAHFDPLRLAETRKMSIGERANLYARLGPASREILPSALSDTDVRDLVAFLSMLEFDTRSSVQ</sequence>
<keyword evidence="4" id="KW-0732">Signal</keyword>
<evidence type="ECO:0000259" key="8">
    <source>
        <dbReference type="PROSITE" id="PS51007"/>
    </source>
</evidence>
<dbReference type="EMBL" id="VOPY01000001">
    <property type="protein sequence ID" value="TXC74376.1"/>
    <property type="molecule type" value="Genomic_DNA"/>
</dbReference>
<dbReference type="GO" id="GO:0030313">
    <property type="term" value="C:cell envelope"/>
    <property type="evidence" value="ECO:0007669"/>
    <property type="project" value="UniProtKB-SubCell"/>
</dbReference>
<dbReference type="Proteomes" id="UP000321129">
    <property type="component" value="Unassembled WGS sequence"/>
</dbReference>
<evidence type="ECO:0000256" key="1">
    <source>
        <dbReference type="ARBA" id="ARBA00004196"/>
    </source>
</evidence>
<protein>
    <submittedName>
        <fullName evidence="9">Methylamine utilization protein MauG</fullName>
    </submittedName>
</protein>
<dbReference type="Pfam" id="PF03150">
    <property type="entry name" value="CCP_MauG"/>
    <property type="match status" value="1"/>
</dbReference>
<keyword evidence="10" id="KW-1185">Reference proteome</keyword>
<keyword evidence="5" id="KW-0560">Oxidoreductase</keyword>
<dbReference type="GO" id="GO:0046872">
    <property type="term" value="F:metal ion binding"/>
    <property type="evidence" value="ECO:0007669"/>
    <property type="project" value="UniProtKB-KW"/>
</dbReference>
<keyword evidence="6 7" id="KW-0408">Iron</keyword>
<evidence type="ECO:0000256" key="5">
    <source>
        <dbReference type="ARBA" id="ARBA00023002"/>
    </source>
</evidence>
<dbReference type="InterPro" id="IPR036909">
    <property type="entry name" value="Cyt_c-like_dom_sf"/>
</dbReference>
<evidence type="ECO:0000256" key="6">
    <source>
        <dbReference type="ARBA" id="ARBA00023004"/>
    </source>
</evidence>
<evidence type="ECO:0000256" key="3">
    <source>
        <dbReference type="ARBA" id="ARBA00022723"/>
    </source>
</evidence>
<dbReference type="SUPFAM" id="SSF46626">
    <property type="entry name" value="Cytochrome c"/>
    <property type="match status" value="2"/>
</dbReference>
<dbReference type="GO" id="GO:0004130">
    <property type="term" value="F:cytochrome-c peroxidase activity"/>
    <property type="evidence" value="ECO:0007669"/>
    <property type="project" value="TreeGrafter"/>
</dbReference>
<gene>
    <name evidence="9" type="ORF">FSZ31_00995</name>
</gene>
<feature type="domain" description="Cytochrome c" evidence="8">
    <location>
        <begin position="26"/>
        <end position="140"/>
    </location>
</feature>
<feature type="domain" description="Cytochrome c" evidence="8">
    <location>
        <begin position="231"/>
        <end position="376"/>
    </location>
</feature>
<name>A0A5C6UQD2_9SPHN</name>
<dbReference type="PANTHER" id="PTHR30600:SF10">
    <property type="entry name" value="BLL6722 PROTEIN"/>
    <property type="match status" value="1"/>
</dbReference>
<dbReference type="GO" id="GO:0009055">
    <property type="term" value="F:electron transfer activity"/>
    <property type="evidence" value="ECO:0007669"/>
    <property type="project" value="InterPro"/>
</dbReference>
<keyword evidence="2 7" id="KW-0349">Heme</keyword>
<dbReference type="PROSITE" id="PS51007">
    <property type="entry name" value="CYTC"/>
    <property type="match status" value="2"/>
</dbReference>
<dbReference type="InterPro" id="IPR051395">
    <property type="entry name" value="Cytochrome_c_Peroxidase/MauG"/>
</dbReference>
<keyword evidence="3 7" id="KW-0479">Metal-binding</keyword>
<reference evidence="9 10" key="1">
    <citation type="submission" date="2019-08" db="EMBL/GenBank/DDBJ databases">
        <title>Sphingorhabdus soil sp. nov., isolated from arctic soil.</title>
        <authorList>
            <person name="Liu Y."/>
        </authorList>
    </citation>
    <scope>NUCLEOTIDE SEQUENCE [LARGE SCALE GENOMIC DNA]</scope>
    <source>
        <strain evidence="9 10">D-2Q-5-6</strain>
    </source>
</reference>
<comment type="subcellular location">
    <subcellularLocation>
        <location evidence="1">Cell envelope</location>
    </subcellularLocation>
</comment>
<evidence type="ECO:0000313" key="9">
    <source>
        <dbReference type="EMBL" id="TXC74376.1"/>
    </source>
</evidence>
<dbReference type="InterPro" id="IPR023893">
    <property type="entry name" value="MauG-like"/>
</dbReference>